<dbReference type="Pfam" id="PF03575">
    <property type="entry name" value="Peptidase_S51"/>
    <property type="match status" value="1"/>
</dbReference>
<keyword evidence="7 9" id="KW-0378">Hydrolase</keyword>
<keyword evidence="10" id="KW-1185">Reference proteome</keyword>
<evidence type="ECO:0000256" key="7">
    <source>
        <dbReference type="ARBA" id="ARBA00022801"/>
    </source>
</evidence>
<dbReference type="EMBL" id="JACHKT010000007">
    <property type="protein sequence ID" value="MBB6002642.1"/>
    <property type="molecule type" value="Genomic_DNA"/>
</dbReference>
<dbReference type="RefSeq" id="WP_184132070.1">
    <property type="nucleotide sequence ID" value="NZ_JACHKT010000007.1"/>
</dbReference>
<comment type="caution">
    <text evidence="9">The sequence shown here is derived from an EMBL/GenBank/DDBJ whole genome shotgun (WGS) entry which is preliminary data.</text>
</comment>
<comment type="similarity">
    <text evidence="3">Belongs to the peptidase S51 family.</text>
</comment>
<keyword evidence="9" id="KW-0121">Carboxypeptidase</keyword>
<gene>
    <name evidence="9" type="ORF">HNP25_001294</name>
</gene>
<evidence type="ECO:0000313" key="9">
    <source>
        <dbReference type="EMBL" id="MBB6002642.1"/>
    </source>
</evidence>
<dbReference type="GO" id="GO:0006508">
    <property type="term" value="P:proteolysis"/>
    <property type="evidence" value="ECO:0007669"/>
    <property type="project" value="UniProtKB-KW"/>
</dbReference>
<comment type="function">
    <text evidence="2">Exopeptidase that catalyzes the hydrolytic cleavage of multi-L-arginyl-poly-L-aspartic acid (cyanophycin; a water-insoluble reserve polymer) into aspartate-arginine dipeptides.</text>
</comment>
<protein>
    <recommendedName>
        <fullName evidence="5">Cyanophycinase</fullName>
        <ecNumber evidence="4">3.4.15.6</ecNumber>
    </recommendedName>
</protein>
<evidence type="ECO:0000256" key="5">
    <source>
        <dbReference type="ARBA" id="ARBA00015719"/>
    </source>
</evidence>
<dbReference type="Proteomes" id="UP000524404">
    <property type="component" value="Unassembled WGS sequence"/>
</dbReference>
<dbReference type="PANTHER" id="PTHR36175:SF1">
    <property type="entry name" value="CYANOPHYCINASE"/>
    <property type="match status" value="1"/>
</dbReference>
<dbReference type="InterPro" id="IPR005320">
    <property type="entry name" value="Peptidase_S51"/>
</dbReference>
<evidence type="ECO:0000313" key="10">
    <source>
        <dbReference type="Proteomes" id="UP000524404"/>
    </source>
</evidence>
<dbReference type="EC" id="3.4.15.6" evidence="4"/>
<evidence type="ECO:0000256" key="4">
    <source>
        <dbReference type="ARBA" id="ARBA00013115"/>
    </source>
</evidence>
<evidence type="ECO:0000256" key="6">
    <source>
        <dbReference type="ARBA" id="ARBA00022670"/>
    </source>
</evidence>
<dbReference type="PANTHER" id="PTHR36175">
    <property type="entry name" value="CYANOPHYCINASE"/>
    <property type="match status" value="1"/>
</dbReference>
<evidence type="ECO:0000256" key="2">
    <source>
        <dbReference type="ARBA" id="ARBA00002039"/>
    </source>
</evidence>
<comment type="catalytic activity">
    <reaction evidence="1">
        <text>[L-4-(L-arginin-2-N-yl)aspartate](n) + H2O = [L-4-(L-arginin-2-N-yl)aspartate](n-1) + L-4-(L-arginin-2-N-yl)aspartate</text>
        <dbReference type="Rhea" id="RHEA:12845"/>
        <dbReference type="Rhea" id="RHEA-COMP:13728"/>
        <dbReference type="Rhea" id="RHEA-COMP:13734"/>
        <dbReference type="ChEBI" id="CHEBI:15377"/>
        <dbReference type="ChEBI" id="CHEBI:137986"/>
        <dbReference type="ChEBI" id="CHEBI:137991"/>
        <dbReference type="EC" id="3.4.15.6"/>
    </reaction>
</comment>
<organism evidence="9 10">
    <name type="scientific">Arcicella rosea</name>
    <dbReference type="NCBI Taxonomy" id="502909"/>
    <lineage>
        <taxon>Bacteria</taxon>
        <taxon>Pseudomonadati</taxon>
        <taxon>Bacteroidota</taxon>
        <taxon>Cytophagia</taxon>
        <taxon>Cytophagales</taxon>
        <taxon>Flectobacillaceae</taxon>
        <taxon>Arcicella</taxon>
    </lineage>
</organism>
<keyword evidence="8" id="KW-0720">Serine protease</keyword>
<dbReference type="GO" id="GO:0008236">
    <property type="term" value="F:serine-type peptidase activity"/>
    <property type="evidence" value="ECO:0007669"/>
    <property type="project" value="UniProtKB-KW"/>
</dbReference>
<dbReference type="InterPro" id="IPR029062">
    <property type="entry name" value="Class_I_gatase-like"/>
</dbReference>
<accession>A0A841EGY7</accession>
<evidence type="ECO:0000256" key="3">
    <source>
        <dbReference type="ARBA" id="ARBA00006534"/>
    </source>
</evidence>
<reference evidence="9 10" key="1">
    <citation type="submission" date="2020-08" db="EMBL/GenBank/DDBJ databases">
        <title>Functional genomics of gut bacteria from endangered species of beetles.</title>
        <authorList>
            <person name="Carlos-Shanley C."/>
        </authorList>
    </citation>
    <scope>NUCLEOTIDE SEQUENCE [LARGE SCALE GENOMIC DNA]</scope>
    <source>
        <strain evidence="9 10">S00070</strain>
    </source>
</reference>
<dbReference type="AlphaFoldDB" id="A0A841EGY7"/>
<evidence type="ECO:0000256" key="1">
    <source>
        <dbReference type="ARBA" id="ARBA00001092"/>
    </source>
</evidence>
<sequence>MFQKILCIILFCTSFTYAQEHLIVIGGGKRPADALNKLIELSGKEQGEILIIPWASGEQEVGFESIKKDISALSPIKVVSAPFAPLTAESKIVLLNQLKTAKGVFFTGGDQVRIMKVLEDETIFKAMHERYHHNVVFSGTSAGTAIMSEKMITGNGKLDVIDGTQVETKKGLGLLPNVIVDQHFIKRQRENRLMGLILQYPTLLGIGIDENTAVYVQNNKSAEVLGESQVLIFDAEQSKEAMKLYFLKKGDKFDLVKKKKIKI</sequence>
<dbReference type="GO" id="GO:0008241">
    <property type="term" value="F:peptidyl-dipeptidase activity"/>
    <property type="evidence" value="ECO:0007669"/>
    <property type="project" value="UniProtKB-EC"/>
</dbReference>
<dbReference type="Gene3D" id="3.40.50.880">
    <property type="match status" value="1"/>
</dbReference>
<dbReference type="GO" id="GO:0004180">
    <property type="term" value="F:carboxypeptidase activity"/>
    <property type="evidence" value="ECO:0007669"/>
    <property type="project" value="UniProtKB-KW"/>
</dbReference>
<evidence type="ECO:0000256" key="8">
    <source>
        <dbReference type="ARBA" id="ARBA00022825"/>
    </source>
</evidence>
<keyword evidence="6" id="KW-0645">Protease</keyword>
<dbReference type="CDD" id="cd03145">
    <property type="entry name" value="GAT1_cyanophycinase"/>
    <property type="match status" value="1"/>
</dbReference>
<dbReference type="InterPro" id="IPR011811">
    <property type="entry name" value="Peptidase_S51_cyanophycinase"/>
</dbReference>
<dbReference type="SUPFAM" id="SSF52317">
    <property type="entry name" value="Class I glutamine amidotransferase-like"/>
    <property type="match status" value="1"/>
</dbReference>
<name>A0A841EGY7_9BACT</name>
<proteinExistence type="inferred from homology"/>
<dbReference type="NCBIfam" id="TIGR02069">
    <property type="entry name" value="cyanophycinase"/>
    <property type="match status" value="1"/>
</dbReference>